<evidence type="ECO:0000256" key="1">
    <source>
        <dbReference type="SAM" id="MobiDB-lite"/>
    </source>
</evidence>
<dbReference type="Proteomes" id="UP000035880">
    <property type="component" value="Chromosome 2L"/>
</dbReference>
<dbReference type="Bgee" id="FBgn0270836">
    <property type="expression patterns" value="Expressed in female reproductive system and 3 other cell types or tissues"/>
</dbReference>
<proteinExistence type="predicted"/>
<dbReference type="AlphaFoldDB" id="A0A0J9R357"/>
<name>A0A0J9R357_DROSI</name>
<feature type="compositionally biased region" description="Polar residues" evidence="1">
    <location>
        <begin position="1"/>
        <end position="23"/>
    </location>
</feature>
<reference evidence="2" key="2">
    <citation type="submission" date="2014-06" db="EMBL/GenBank/DDBJ databases">
        <authorList>
            <person name="Hu T."/>
            <person name="Eisen M.B."/>
            <person name="Thornton K.R."/>
            <person name="Andolfatto P."/>
        </authorList>
    </citation>
    <scope>NUCLEOTIDE SEQUENCE</scope>
    <source>
        <strain evidence="2">W501</strain>
    </source>
</reference>
<organism evidence="2">
    <name type="scientific">Drosophila simulans</name>
    <name type="common">Fruit fly</name>
    <dbReference type="NCBI Taxonomy" id="7240"/>
    <lineage>
        <taxon>Eukaryota</taxon>
        <taxon>Metazoa</taxon>
        <taxon>Ecdysozoa</taxon>
        <taxon>Arthropoda</taxon>
        <taxon>Hexapoda</taxon>
        <taxon>Insecta</taxon>
        <taxon>Pterygota</taxon>
        <taxon>Neoptera</taxon>
        <taxon>Endopterygota</taxon>
        <taxon>Diptera</taxon>
        <taxon>Brachycera</taxon>
        <taxon>Muscomorpha</taxon>
        <taxon>Ephydroidea</taxon>
        <taxon>Drosophilidae</taxon>
        <taxon>Drosophila</taxon>
        <taxon>Sophophora</taxon>
    </lineage>
</organism>
<protein>
    <submittedName>
        <fullName evidence="2">Uncharacterized protein</fullName>
    </submittedName>
</protein>
<accession>A0A0J9R357</accession>
<dbReference type="KEGG" id="dsi:Dsimw501_GD29546"/>
<gene>
    <name evidence="2" type="primary">Dsim\GD29546</name>
    <name evidence="2" type="ORF">Dsimw501_GD29546</name>
</gene>
<dbReference type="EMBL" id="CM002910">
    <property type="protein sequence ID" value="KMY90244.1"/>
    <property type="molecule type" value="Genomic_DNA"/>
</dbReference>
<sequence length="111" mass="12701">MNFIQKNVTQQQHINKSSRSRSPVLSVKRQRPNISGAINGGEIHRLAHLYAHTYLQIVLNGSGSSPLIKETQRRTHKRENYERSMQNIYPYTDEGIKAIRGCIQQQWSAAA</sequence>
<feature type="region of interest" description="Disordered" evidence="1">
    <location>
        <begin position="1"/>
        <end position="28"/>
    </location>
</feature>
<reference evidence="2" key="3">
    <citation type="submission" date="2015-04" db="EMBL/GenBank/DDBJ databases">
        <authorList>
            <consortium name="FlyBase"/>
        </authorList>
    </citation>
    <scope>NUCLEOTIDE SEQUENCE</scope>
    <source>
        <strain evidence="2">W501</strain>
    </source>
</reference>
<reference evidence="2" key="1">
    <citation type="journal article" date="2013" name="Genome Res.">
        <title>A second-generation assembly of the Drosophila simulans genome provides new insights into patterns of lineage-specific divergence.</title>
        <authorList>
            <person name="Hu T.T."/>
            <person name="Eisen M.B."/>
            <person name="Thornton K.R."/>
            <person name="Andolfatto P."/>
        </authorList>
    </citation>
    <scope>NUCLEOTIDE SEQUENCE [LARGE SCALE GENOMIC DNA]</scope>
    <source>
        <strain evidence="2">W501</strain>
    </source>
</reference>
<evidence type="ECO:0000313" key="2">
    <source>
        <dbReference type="EMBL" id="KMY90244.1"/>
    </source>
</evidence>